<feature type="domain" description="EamA" evidence="8">
    <location>
        <begin position="21"/>
        <end position="145"/>
    </location>
</feature>
<feature type="transmembrane region" description="Helical" evidence="7">
    <location>
        <begin position="222"/>
        <end position="244"/>
    </location>
</feature>
<evidence type="ECO:0000256" key="5">
    <source>
        <dbReference type="ARBA" id="ARBA00022989"/>
    </source>
</evidence>
<evidence type="ECO:0000256" key="2">
    <source>
        <dbReference type="ARBA" id="ARBA00007362"/>
    </source>
</evidence>
<dbReference type="SUPFAM" id="SSF103481">
    <property type="entry name" value="Multidrug resistance efflux transporter EmrE"/>
    <property type="match status" value="2"/>
</dbReference>
<dbReference type="KEGG" id="sod:Sant_1970"/>
<dbReference type="HOGENOM" id="CLU_033863_5_1_6"/>
<dbReference type="EMBL" id="CP006569">
    <property type="protein sequence ID" value="AHF77022.1"/>
    <property type="molecule type" value="Genomic_DNA"/>
</dbReference>
<evidence type="ECO:0000256" key="1">
    <source>
        <dbReference type="ARBA" id="ARBA00004651"/>
    </source>
</evidence>
<keyword evidence="6 7" id="KW-0472">Membrane</keyword>
<evidence type="ECO:0000313" key="10">
    <source>
        <dbReference type="Proteomes" id="UP000019028"/>
    </source>
</evidence>
<proteinExistence type="inferred from homology"/>
<dbReference type="OrthoDB" id="9812547at2"/>
<sequence>MAFRASSTSLLILSALLFQWLYNGLNYVAFKIGAGDVSPFLLSAMRFSLAAVVVFPPALAAIARLGWPPRRQIMFSAISGIIMLVFSQALVLWGVHLLPAGTSALFASSAPLFIVLISWGVDKVLPSGRQLTGVAVGCVGIALLTYSNQQDGQRNVAGIAAILISTASWAFGAVVLTRNVRSAKGIRGLFIQFFSASVVLWAAAALSGELKGFSLAKVSAGAWWSLCYLVLISSVCGYGVFIWLSLRTSPAVANSFFYVAPVVAMIAGAAVFDEPLTGMKMVAAAISLCGVILIVSANRL</sequence>
<organism evidence="9 10">
    <name type="scientific">Sodalis praecaptivus</name>
    <dbReference type="NCBI Taxonomy" id="1239307"/>
    <lineage>
        <taxon>Bacteria</taxon>
        <taxon>Pseudomonadati</taxon>
        <taxon>Pseudomonadota</taxon>
        <taxon>Gammaproteobacteria</taxon>
        <taxon>Enterobacterales</taxon>
        <taxon>Bruguierivoracaceae</taxon>
        <taxon>Sodalis</taxon>
    </lineage>
</organism>
<reference evidence="9 10" key="1">
    <citation type="journal article" date="2014" name="Genome Biol. Evol.">
        <title>Genome degeneration and adaptation in a nascent stage of symbiosis.</title>
        <authorList>
            <person name="Oakeson K.F."/>
            <person name="Gil R."/>
            <person name="Clayton A.L."/>
            <person name="Dunn D.M."/>
            <person name="von Niederhausern A.C."/>
            <person name="Hamil C."/>
            <person name="Aoyagi A."/>
            <person name="Duval B."/>
            <person name="Baca A."/>
            <person name="Silva F.J."/>
            <person name="Vallier A."/>
            <person name="Jackson D.G."/>
            <person name="Latorre A."/>
            <person name="Weiss R.B."/>
            <person name="Heddi A."/>
            <person name="Moya A."/>
            <person name="Dale C."/>
        </authorList>
    </citation>
    <scope>NUCLEOTIDE SEQUENCE [LARGE SCALE GENOMIC DNA]</scope>
    <source>
        <strain evidence="9 10">HS1</strain>
    </source>
</reference>
<evidence type="ECO:0000256" key="4">
    <source>
        <dbReference type="ARBA" id="ARBA00022692"/>
    </source>
</evidence>
<dbReference type="PANTHER" id="PTHR32322">
    <property type="entry name" value="INNER MEMBRANE TRANSPORTER"/>
    <property type="match status" value="1"/>
</dbReference>
<feature type="transmembrane region" description="Helical" evidence="7">
    <location>
        <begin position="251"/>
        <end position="272"/>
    </location>
</feature>
<evidence type="ECO:0000259" key="8">
    <source>
        <dbReference type="Pfam" id="PF00892"/>
    </source>
</evidence>
<keyword evidence="5 7" id="KW-1133">Transmembrane helix</keyword>
<name>W0HWZ6_9GAMM</name>
<keyword evidence="10" id="KW-1185">Reference proteome</keyword>
<keyword evidence="4 7" id="KW-0812">Transmembrane</keyword>
<evidence type="ECO:0000256" key="7">
    <source>
        <dbReference type="SAM" id="Phobius"/>
    </source>
</evidence>
<gene>
    <name evidence="9" type="ORF">Sant_1970</name>
</gene>
<dbReference type="RefSeq" id="WP_025422155.1">
    <property type="nucleotide sequence ID" value="NZ_CP006569.1"/>
</dbReference>
<dbReference type="GO" id="GO:0016020">
    <property type="term" value="C:membrane"/>
    <property type="evidence" value="ECO:0007669"/>
    <property type="project" value="UniProtKB-SubCell"/>
</dbReference>
<dbReference type="InterPro" id="IPR037185">
    <property type="entry name" value="EmrE-like"/>
</dbReference>
<feature type="domain" description="EamA" evidence="8">
    <location>
        <begin position="157"/>
        <end position="295"/>
    </location>
</feature>
<dbReference type="Proteomes" id="UP000019028">
    <property type="component" value="Chromosome"/>
</dbReference>
<evidence type="ECO:0000313" key="9">
    <source>
        <dbReference type="EMBL" id="AHF77022.1"/>
    </source>
</evidence>
<feature type="transmembrane region" description="Helical" evidence="7">
    <location>
        <begin position="100"/>
        <end position="119"/>
    </location>
</feature>
<comment type="subcellular location">
    <subcellularLocation>
        <location evidence="1">Cell membrane</location>
        <topology evidence="1">Multi-pass membrane protein</topology>
    </subcellularLocation>
</comment>
<feature type="transmembrane region" description="Helical" evidence="7">
    <location>
        <begin position="155"/>
        <end position="177"/>
    </location>
</feature>
<dbReference type="Pfam" id="PF00892">
    <property type="entry name" value="EamA"/>
    <property type="match status" value="2"/>
</dbReference>
<dbReference type="PATRIC" id="fig|1239307.3.peg.2171"/>
<feature type="transmembrane region" description="Helical" evidence="7">
    <location>
        <begin position="131"/>
        <end position="149"/>
    </location>
</feature>
<comment type="similarity">
    <text evidence="2">Belongs to the EamA transporter family.</text>
</comment>
<accession>W0HWZ6</accession>
<protein>
    <recommendedName>
        <fullName evidence="8">EamA domain-containing protein</fullName>
    </recommendedName>
</protein>
<feature type="transmembrane region" description="Helical" evidence="7">
    <location>
        <begin position="73"/>
        <end position="94"/>
    </location>
</feature>
<dbReference type="InterPro" id="IPR050638">
    <property type="entry name" value="AA-Vitamin_Transporters"/>
</dbReference>
<keyword evidence="3" id="KW-1003">Cell membrane</keyword>
<dbReference type="AlphaFoldDB" id="W0HWZ6"/>
<feature type="transmembrane region" description="Helical" evidence="7">
    <location>
        <begin position="189"/>
        <end position="210"/>
    </location>
</feature>
<dbReference type="PANTHER" id="PTHR32322:SF2">
    <property type="entry name" value="EAMA DOMAIN-CONTAINING PROTEIN"/>
    <property type="match status" value="1"/>
</dbReference>
<feature type="transmembrane region" description="Helical" evidence="7">
    <location>
        <begin position="278"/>
        <end position="297"/>
    </location>
</feature>
<feature type="transmembrane region" description="Helical" evidence="7">
    <location>
        <begin position="40"/>
        <end position="61"/>
    </location>
</feature>
<dbReference type="InterPro" id="IPR000620">
    <property type="entry name" value="EamA_dom"/>
</dbReference>
<evidence type="ECO:0000256" key="3">
    <source>
        <dbReference type="ARBA" id="ARBA00022475"/>
    </source>
</evidence>
<evidence type="ECO:0000256" key="6">
    <source>
        <dbReference type="ARBA" id="ARBA00023136"/>
    </source>
</evidence>